<reference evidence="3" key="1">
    <citation type="submission" date="2020-07" db="EMBL/GenBank/DDBJ databases">
        <title>Ethylene signaling mediates host invasion by parasitic plants.</title>
        <authorList>
            <person name="Yoshida S."/>
        </authorList>
    </citation>
    <scope>NUCLEOTIDE SEQUENCE</scope>
    <source>
        <strain evidence="3">Okayama</strain>
    </source>
</reference>
<keyword evidence="1" id="KW-0862">Zinc</keyword>
<dbReference type="GO" id="GO:0008270">
    <property type="term" value="F:zinc ion binding"/>
    <property type="evidence" value="ECO:0007669"/>
    <property type="project" value="UniProtKB-KW"/>
</dbReference>
<dbReference type="Pfam" id="PF13639">
    <property type="entry name" value="zf-RING_2"/>
    <property type="match status" value="1"/>
</dbReference>
<dbReference type="EMBL" id="BMAC01000846">
    <property type="protein sequence ID" value="GFQ03557.1"/>
    <property type="molecule type" value="Genomic_DNA"/>
</dbReference>
<protein>
    <recommendedName>
        <fullName evidence="2">RING-type domain-containing protein</fullName>
    </recommendedName>
</protein>
<keyword evidence="1" id="KW-0479">Metal-binding</keyword>
<accession>A0A830CWG5</accession>
<sequence>MVGHHEINSLHKLDVIDGLKLKLKLLLFEIRTNFILKTRRPSPKEEEGDVGDDEYRLHEYWMPQKEIDSLVKGAVAFANRMAAEPENAPLDIIPTVLHLEVRTVQREGESFDAAMDRAIRAQYLVPLYVWPQPTSVERKLSPVIRTFLRRLERVRVEDVDVGLGLMQACRICSRKPNIGDQVSSLPCGGRGAFLHSHCIVRWWEDNDVCPSCPCTLAHHVSMSPIGLVWTHTA</sequence>
<name>A0A830CWG5_9LAMI</name>
<evidence type="ECO:0000256" key="1">
    <source>
        <dbReference type="PROSITE-ProRule" id="PRU00175"/>
    </source>
</evidence>
<dbReference type="Gene3D" id="3.30.40.10">
    <property type="entry name" value="Zinc/RING finger domain, C3HC4 (zinc finger)"/>
    <property type="match status" value="1"/>
</dbReference>
<feature type="domain" description="RING-type" evidence="2">
    <location>
        <begin position="169"/>
        <end position="212"/>
    </location>
</feature>
<evidence type="ECO:0000313" key="3">
    <source>
        <dbReference type="EMBL" id="GFQ03557.1"/>
    </source>
</evidence>
<keyword evidence="1" id="KW-0863">Zinc-finger</keyword>
<comment type="caution">
    <text evidence="3">The sequence shown here is derived from an EMBL/GenBank/DDBJ whole genome shotgun (WGS) entry which is preliminary data.</text>
</comment>
<dbReference type="SUPFAM" id="SSF57850">
    <property type="entry name" value="RING/U-box"/>
    <property type="match status" value="1"/>
</dbReference>
<dbReference type="AlphaFoldDB" id="A0A830CWG5"/>
<organism evidence="3 4">
    <name type="scientific">Phtheirospermum japonicum</name>
    <dbReference type="NCBI Taxonomy" id="374723"/>
    <lineage>
        <taxon>Eukaryota</taxon>
        <taxon>Viridiplantae</taxon>
        <taxon>Streptophyta</taxon>
        <taxon>Embryophyta</taxon>
        <taxon>Tracheophyta</taxon>
        <taxon>Spermatophyta</taxon>
        <taxon>Magnoliopsida</taxon>
        <taxon>eudicotyledons</taxon>
        <taxon>Gunneridae</taxon>
        <taxon>Pentapetalae</taxon>
        <taxon>asterids</taxon>
        <taxon>lamiids</taxon>
        <taxon>Lamiales</taxon>
        <taxon>Orobanchaceae</taxon>
        <taxon>Orobanchaceae incertae sedis</taxon>
        <taxon>Phtheirospermum</taxon>
    </lineage>
</organism>
<dbReference type="Proteomes" id="UP000653305">
    <property type="component" value="Unassembled WGS sequence"/>
</dbReference>
<gene>
    <name evidence="3" type="ORF">PHJA_002499500</name>
</gene>
<dbReference type="OrthoDB" id="693546at2759"/>
<dbReference type="PROSITE" id="PS50089">
    <property type="entry name" value="ZF_RING_2"/>
    <property type="match status" value="1"/>
</dbReference>
<dbReference type="InterPro" id="IPR013083">
    <property type="entry name" value="Znf_RING/FYVE/PHD"/>
</dbReference>
<dbReference type="InterPro" id="IPR001841">
    <property type="entry name" value="Znf_RING"/>
</dbReference>
<keyword evidence="4" id="KW-1185">Reference proteome</keyword>
<evidence type="ECO:0000259" key="2">
    <source>
        <dbReference type="PROSITE" id="PS50089"/>
    </source>
</evidence>
<proteinExistence type="predicted"/>
<evidence type="ECO:0000313" key="4">
    <source>
        <dbReference type="Proteomes" id="UP000653305"/>
    </source>
</evidence>